<proteinExistence type="predicted"/>
<comment type="caution">
    <text evidence="1">The sequence shown here is derived from an EMBL/GenBank/DDBJ whole genome shotgun (WGS) entry which is preliminary data.</text>
</comment>
<protein>
    <submittedName>
        <fullName evidence="1">Uncharacterized protein</fullName>
    </submittedName>
</protein>
<evidence type="ECO:0000313" key="1">
    <source>
        <dbReference type="EMBL" id="KAF7509804.1"/>
    </source>
</evidence>
<evidence type="ECO:0000313" key="2">
    <source>
        <dbReference type="Proteomes" id="UP000606974"/>
    </source>
</evidence>
<name>A0A8H7AKH7_9EURO</name>
<dbReference type="Proteomes" id="UP000606974">
    <property type="component" value="Unassembled WGS sequence"/>
</dbReference>
<dbReference type="AlphaFoldDB" id="A0A8H7AKH7"/>
<reference evidence="1" key="1">
    <citation type="submission" date="2020-02" db="EMBL/GenBank/DDBJ databases">
        <authorList>
            <person name="Palmer J.M."/>
        </authorList>
    </citation>
    <scope>NUCLEOTIDE SEQUENCE</scope>
    <source>
        <strain evidence="1">EPUS1.4</strain>
        <tissue evidence="1">Thallus</tissue>
    </source>
</reference>
<organism evidence="1 2">
    <name type="scientific">Endocarpon pusillum</name>
    <dbReference type="NCBI Taxonomy" id="364733"/>
    <lineage>
        <taxon>Eukaryota</taxon>
        <taxon>Fungi</taxon>
        <taxon>Dikarya</taxon>
        <taxon>Ascomycota</taxon>
        <taxon>Pezizomycotina</taxon>
        <taxon>Eurotiomycetes</taxon>
        <taxon>Chaetothyriomycetidae</taxon>
        <taxon>Verrucariales</taxon>
        <taxon>Verrucariaceae</taxon>
        <taxon>Endocarpon</taxon>
    </lineage>
</organism>
<sequence length="80" mass="9064">MNEKNQNTPLISPLLKYKHTSLSSFGEHQSCTATTHNSYKAARNRTLHHNFEQTLQENRESTQRVVLSIAKNEGTSTPIP</sequence>
<accession>A0A8H7AKH7</accession>
<dbReference type="EMBL" id="JAACFV010000037">
    <property type="protein sequence ID" value="KAF7509804.1"/>
    <property type="molecule type" value="Genomic_DNA"/>
</dbReference>
<gene>
    <name evidence="1" type="ORF">GJ744_007499</name>
</gene>
<keyword evidence="2" id="KW-1185">Reference proteome</keyword>